<gene>
    <name evidence="2" type="ORF">Drgb6_00001</name>
</gene>
<protein>
    <submittedName>
        <fullName evidence="2">Retron-type reverse transcriptase</fullName>
    </submittedName>
</protein>
<name>A0A0N9NSC1_PECCA</name>
<evidence type="ECO:0000313" key="1">
    <source>
        <dbReference type="EMBL" id="ALG88508.1"/>
    </source>
</evidence>
<sequence length="125" mass="13457">MPINDAQGQMIAATGQDSGQYSPELPRGAEIDTAVSGQTKAEVPLTMETVIERANMMLAYQRVVENKGAAGVDNLSVRELKPWLKTNWASIKSALMTGSYLPRAIRKMDIAKPDGGVRTLGIPTV</sequence>
<reference evidence="2" key="1">
    <citation type="journal article" date="2015" name="Environ. Microbiol.">
        <title>Plasmids from the gut microbiome of cabbage root fly larvae encode SaxA that catalyses the conversion of the plant toxin 2-phenylethyl isothiocyanate.</title>
        <authorList>
            <person name="Welte C.U."/>
            <person name="de Graaf R.M."/>
            <person name="van den Bosch T.J."/>
            <person name="Op den Camp H.J."/>
            <person name="van Dam N.M."/>
            <person name="Jetten M.S."/>
        </authorList>
    </citation>
    <scope>NUCLEOTIDE SEQUENCE</scope>
    <source>
        <plasmid evidence="1">Drgb2</plasmid>
        <plasmid evidence="2">Drgb6</plasmid>
    </source>
</reference>
<geneLocation type="plasmid" evidence="2">
    <name>Drgb6</name>
</geneLocation>
<keyword evidence="2" id="KW-0614">Plasmid</keyword>
<evidence type="ECO:0000313" key="2">
    <source>
        <dbReference type="EMBL" id="ALG88731.1"/>
    </source>
</evidence>
<keyword evidence="2" id="KW-0695">RNA-directed DNA polymerase</keyword>
<keyword evidence="2" id="KW-0808">Transferase</keyword>
<proteinExistence type="predicted"/>
<geneLocation type="plasmid" evidence="1">
    <name>Drgb2</name>
</geneLocation>
<organism evidence="2">
    <name type="scientific">Pectobacterium carotovorum</name>
    <name type="common">Erwinia carotovora</name>
    <dbReference type="NCBI Taxonomy" id="554"/>
    <lineage>
        <taxon>Bacteria</taxon>
        <taxon>Pseudomonadati</taxon>
        <taxon>Pseudomonadota</taxon>
        <taxon>Gammaproteobacteria</taxon>
        <taxon>Enterobacterales</taxon>
        <taxon>Pectobacteriaceae</taxon>
        <taxon>Pectobacterium</taxon>
    </lineage>
</organism>
<dbReference type="EMBL" id="KT351733">
    <property type="protein sequence ID" value="ALG88508.1"/>
    <property type="molecule type" value="Genomic_DNA"/>
</dbReference>
<keyword evidence="2" id="KW-0548">Nucleotidyltransferase</keyword>
<dbReference type="EMBL" id="KT351737">
    <property type="protein sequence ID" value="ALG88731.1"/>
    <property type="molecule type" value="Genomic_DNA"/>
</dbReference>
<accession>A0A0N9NSC1</accession>
<reference evidence="2" key="2">
    <citation type="submission" date="2015-07" db="EMBL/GenBank/DDBJ databases">
        <authorList>
            <person name="Welte C."/>
            <person name="de Graaf R."/>
            <person name="van den Bosch T.J.M."/>
            <person name="Op den Camp H."/>
            <person name="van Dam N."/>
            <person name="Jetten M."/>
        </authorList>
    </citation>
    <scope>NUCLEOTIDE SEQUENCE</scope>
    <source>
        <plasmid evidence="1">Drgb2</plasmid>
        <plasmid evidence="2">Drgb6</plasmid>
    </source>
</reference>
<dbReference type="GO" id="GO:0003964">
    <property type="term" value="F:RNA-directed DNA polymerase activity"/>
    <property type="evidence" value="ECO:0007669"/>
    <property type="project" value="UniProtKB-KW"/>
</dbReference>
<dbReference type="AlphaFoldDB" id="A0A0N9NSC1"/>